<dbReference type="GO" id="GO:0032259">
    <property type="term" value="P:methylation"/>
    <property type="evidence" value="ECO:0007669"/>
    <property type="project" value="UniProtKB-KW"/>
</dbReference>
<dbReference type="SUPFAM" id="SSF53335">
    <property type="entry name" value="S-adenosyl-L-methionine-dependent methyltransferases"/>
    <property type="match status" value="1"/>
</dbReference>
<dbReference type="Gene3D" id="3.40.50.150">
    <property type="entry name" value="Vaccinia Virus protein VP39"/>
    <property type="match status" value="1"/>
</dbReference>
<sequence>MALVRYTVANPYADGGSMAERGFVFGDRYVRIGQRPEEDIDLNHNTGMKLWEGSIILAEHIFHRITVAGKSVVELGSGTGLVGIVAAIAGAASVVLTDLEGQVDLVNENVERNVELVEDKDRIRVVEVDWTEQSDAVRNKIGMVDLVLASECLYLPHLHAPLLSTMRAVAHAGTRAFLSYKQRGFGEEGFFAMAREAGWVVKMIPQKAIRPAELQGLGYQIWEMSMTVVRAG</sequence>
<dbReference type="Proteomes" id="UP000070544">
    <property type="component" value="Unassembled WGS sequence"/>
</dbReference>
<keyword evidence="2" id="KW-1185">Reference proteome</keyword>
<name>A0A139A7E0_GONPJ</name>
<dbReference type="InterPro" id="IPR029063">
    <property type="entry name" value="SAM-dependent_MTases_sf"/>
</dbReference>
<dbReference type="Pfam" id="PF10294">
    <property type="entry name" value="Methyltransf_16"/>
    <property type="match status" value="1"/>
</dbReference>
<dbReference type="AlphaFoldDB" id="A0A139A7E0"/>
<dbReference type="GO" id="GO:0008168">
    <property type="term" value="F:methyltransferase activity"/>
    <property type="evidence" value="ECO:0007669"/>
    <property type="project" value="UniProtKB-KW"/>
</dbReference>
<dbReference type="PANTHER" id="PTHR14614">
    <property type="entry name" value="HEPATOCELLULAR CARCINOMA-ASSOCIATED ANTIGEN"/>
    <property type="match status" value="1"/>
</dbReference>
<dbReference type="EMBL" id="KQ965786">
    <property type="protein sequence ID" value="KXS12614.1"/>
    <property type="molecule type" value="Genomic_DNA"/>
</dbReference>
<keyword evidence="1" id="KW-0808">Transferase</keyword>
<evidence type="ECO:0000313" key="1">
    <source>
        <dbReference type="EMBL" id="KXS12614.1"/>
    </source>
</evidence>
<dbReference type="OrthoDB" id="2140699at2759"/>
<evidence type="ECO:0000313" key="2">
    <source>
        <dbReference type="Proteomes" id="UP000070544"/>
    </source>
</evidence>
<organism evidence="1 2">
    <name type="scientific">Gonapodya prolifera (strain JEL478)</name>
    <name type="common">Monoblepharis prolifera</name>
    <dbReference type="NCBI Taxonomy" id="1344416"/>
    <lineage>
        <taxon>Eukaryota</taxon>
        <taxon>Fungi</taxon>
        <taxon>Fungi incertae sedis</taxon>
        <taxon>Chytridiomycota</taxon>
        <taxon>Chytridiomycota incertae sedis</taxon>
        <taxon>Monoblepharidomycetes</taxon>
        <taxon>Monoblepharidales</taxon>
        <taxon>Gonapodyaceae</taxon>
        <taxon>Gonapodya</taxon>
    </lineage>
</organism>
<dbReference type="STRING" id="1344416.A0A139A7E0"/>
<accession>A0A139A7E0</accession>
<dbReference type="OMA" id="AFFDIAN"/>
<dbReference type="InterPro" id="IPR019410">
    <property type="entry name" value="Methyltransf_16"/>
</dbReference>
<protein>
    <submittedName>
        <fullName evidence="1">S-adenosyl-L-methionine-dependent methyltransferase</fullName>
    </submittedName>
</protein>
<gene>
    <name evidence="1" type="ORF">M427DRAFT_71917</name>
</gene>
<proteinExistence type="predicted"/>
<reference evidence="1 2" key="1">
    <citation type="journal article" date="2015" name="Genome Biol. Evol.">
        <title>Phylogenomic analyses indicate that early fungi evolved digesting cell walls of algal ancestors of land plants.</title>
        <authorList>
            <person name="Chang Y."/>
            <person name="Wang S."/>
            <person name="Sekimoto S."/>
            <person name="Aerts A.L."/>
            <person name="Choi C."/>
            <person name="Clum A."/>
            <person name="LaButti K.M."/>
            <person name="Lindquist E.A."/>
            <person name="Yee Ngan C."/>
            <person name="Ohm R.A."/>
            <person name="Salamov A.A."/>
            <person name="Grigoriev I.V."/>
            <person name="Spatafora J.W."/>
            <person name="Berbee M.L."/>
        </authorList>
    </citation>
    <scope>NUCLEOTIDE SEQUENCE [LARGE SCALE GENOMIC DNA]</scope>
    <source>
        <strain evidence="1 2">JEL478</strain>
    </source>
</reference>
<keyword evidence="1" id="KW-0489">Methyltransferase</keyword>